<protein>
    <submittedName>
        <fullName evidence="1">Uncharacterized protein</fullName>
    </submittedName>
</protein>
<comment type="caution">
    <text evidence="1">The sequence shown here is derived from an EMBL/GenBank/DDBJ whole genome shotgun (WGS) entry which is preliminary data.</text>
</comment>
<dbReference type="EMBL" id="VUNG01000005">
    <property type="protein sequence ID" value="MST83718.1"/>
    <property type="molecule type" value="Genomic_DNA"/>
</dbReference>
<dbReference type="Proteomes" id="UP000438914">
    <property type="component" value="Unassembled WGS sequence"/>
</dbReference>
<organism evidence="1 2">
    <name type="scientific">Hallella mizrahii</name>
    <dbReference type="NCBI Taxonomy" id="2606637"/>
    <lineage>
        <taxon>Bacteria</taxon>
        <taxon>Pseudomonadati</taxon>
        <taxon>Bacteroidota</taxon>
        <taxon>Bacteroidia</taxon>
        <taxon>Bacteroidales</taxon>
        <taxon>Prevotellaceae</taxon>
        <taxon>Hallella</taxon>
    </lineage>
</organism>
<proteinExistence type="predicted"/>
<keyword evidence="2" id="KW-1185">Reference proteome</keyword>
<sequence>MFIHKKRHRSGAYSIEVLRKDRCSRKNVTVKIIGTSSNAQELLALERKAREFIDSQLGQPIPMDYHYPFEDDFERFLSGISNTQIQVIGPELYMDVFTTR</sequence>
<reference evidence="1 2" key="1">
    <citation type="submission" date="2019-08" db="EMBL/GenBank/DDBJ databases">
        <title>In-depth cultivation of the pig gut microbiome towards novel bacterial diversity and tailored functional studies.</title>
        <authorList>
            <person name="Wylensek D."/>
            <person name="Hitch T.C.A."/>
            <person name="Clavel T."/>
        </authorList>
    </citation>
    <scope>NUCLEOTIDE SEQUENCE [LARGE SCALE GENOMIC DNA]</scope>
    <source>
        <strain evidence="1 2">LKV-178-WT-2A</strain>
    </source>
</reference>
<dbReference type="AlphaFoldDB" id="A0A7K0KD00"/>
<evidence type="ECO:0000313" key="1">
    <source>
        <dbReference type="EMBL" id="MST83718.1"/>
    </source>
</evidence>
<evidence type="ECO:0000313" key="2">
    <source>
        <dbReference type="Proteomes" id="UP000438914"/>
    </source>
</evidence>
<gene>
    <name evidence="1" type="ORF">FYJ73_03320</name>
</gene>
<dbReference type="RefSeq" id="WP_154533303.1">
    <property type="nucleotide sequence ID" value="NZ_VUNG01000005.1"/>
</dbReference>
<accession>A0A7K0KD00</accession>
<name>A0A7K0KD00_9BACT</name>